<dbReference type="InterPro" id="IPR001307">
    <property type="entry name" value="Thiosulphate_STrfase_CS"/>
</dbReference>
<dbReference type="InterPro" id="IPR036873">
    <property type="entry name" value="Rhodanese-like_dom_sf"/>
</dbReference>
<feature type="domain" description="Rhodanese" evidence="3">
    <location>
        <begin position="16"/>
        <end position="134"/>
    </location>
</feature>
<gene>
    <name evidence="4" type="ORF">QNI14_09140</name>
</gene>
<dbReference type="Pfam" id="PF00581">
    <property type="entry name" value="Rhodanese"/>
    <property type="match status" value="2"/>
</dbReference>
<dbReference type="CDD" id="cd01448">
    <property type="entry name" value="TST_Repeat_1"/>
    <property type="match status" value="1"/>
</dbReference>
<name>A0ABT6ZEP2_9MICO</name>
<proteinExistence type="predicted"/>
<dbReference type="InterPro" id="IPR045078">
    <property type="entry name" value="TST/MPST-like"/>
</dbReference>
<evidence type="ECO:0000259" key="3">
    <source>
        <dbReference type="PROSITE" id="PS50206"/>
    </source>
</evidence>
<dbReference type="Gene3D" id="3.40.250.10">
    <property type="entry name" value="Rhodanese-like domain"/>
    <property type="match status" value="2"/>
</dbReference>
<dbReference type="InterPro" id="IPR001763">
    <property type="entry name" value="Rhodanese-like_dom"/>
</dbReference>
<accession>A0ABT6ZEP2</accession>
<dbReference type="PANTHER" id="PTHR11364:SF27">
    <property type="entry name" value="SULFURTRANSFERASE"/>
    <property type="match status" value="1"/>
</dbReference>
<dbReference type="RefSeq" id="WP_283716279.1">
    <property type="nucleotide sequence ID" value="NZ_JASJND010000006.1"/>
</dbReference>
<sequence>MTSLLVTPAELDDLLREGGVAVLDVRWRLDRPDGREDYLAGHIPGAVYVSLDDDLAGHGEPADGRHPLPELADLQAAARRWGVDAGETVVVYDDWNTFGASRAWWVLTDAGVPDVRILDGGLRAWRDAGLPLEEGETVPARGDVALSPAHLRRLDIDEAAALPEHGLLFDVRAPERYRGETEPIDPRAGHIPGAVNAPTGGNIGADGRFLPADELRARYEALGVTTDTEVGVTCGSGVSAAQAAVALRLAGFDAALYGGSWSQWANHPDRPIATGATP</sequence>
<comment type="caution">
    <text evidence="4">The sequence shown here is derived from an EMBL/GenBank/DDBJ whole genome shotgun (WGS) entry which is preliminary data.</text>
</comment>
<dbReference type="PROSITE" id="PS00380">
    <property type="entry name" value="RHODANESE_1"/>
    <property type="match status" value="1"/>
</dbReference>
<evidence type="ECO:0000313" key="4">
    <source>
        <dbReference type="EMBL" id="MDJ1114618.1"/>
    </source>
</evidence>
<evidence type="ECO:0000313" key="5">
    <source>
        <dbReference type="Proteomes" id="UP001321481"/>
    </source>
</evidence>
<reference evidence="4 5" key="1">
    <citation type="submission" date="2023-05" db="EMBL/GenBank/DDBJ databases">
        <title>Microbacterium dauci sp.nov., Isolated from Carrot Rhizosphere Soil.</title>
        <authorList>
            <person name="Xiao Z."/>
            <person name="Zheng J."/>
        </authorList>
    </citation>
    <scope>NUCLEOTIDE SEQUENCE [LARGE SCALE GENOMIC DNA]</scope>
    <source>
        <strain evidence="4 5">LX3-4</strain>
    </source>
</reference>
<dbReference type="SUPFAM" id="SSF52821">
    <property type="entry name" value="Rhodanese/Cell cycle control phosphatase"/>
    <property type="match status" value="2"/>
</dbReference>
<keyword evidence="2" id="KW-0677">Repeat</keyword>
<dbReference type="GO" id="GO:0016740">
    <property type="term" value="F:transferase activity"/>
    <property type="evidence" value="ECO:0007669"/>
    <property type="project" value="UniProtKB-KW"/>
</dbReference>
<dbReference type="Proteomes" id="UP001321481">
    <property type="component" value="Unassembled WGS sequence"/>
</dbReference>
<dbReference type="EMBL" id="JASJND010000006">
    <property type="protein sequence ID" value="MDJ1114618.1"/>
    <property type="molecule type" value="Genomic_DNA"/>
</dbReference>
<feature type="domain" description="Rhodanese" evidence="3">
    <location>
        <begin position="162"/>
        <end position="273"/>
    </location>
</feature>
<dbReference type="PANTHER" id="PTHR11364">
    <property type="entry name" value="THIOSULFATE SULFERTANSFERASE"/>
    <property type="match status" value="1"/>
</dbReference>
<organism evidence="4 5">
    <name type="scientific">Microbacterium dauci</name>
    <dbReference type="NCBI Taxonomy" id="3048008"/>
    <lineage>
        <taxon>Bacteria</taxon>
        <taxon>Bacillati</taxon>
        <taxon>Actinomycetota</taxon>
        <taxon>Actinomycetes</taxon>
        <taxon>Micrococcales</taxon>
        <taxon>Microbacteriaceae</taxon>
        <taxon>Microbacterium</taxon>
    </lineage>
</organism>
<dbReference type="SMART" id="SM00450">
    <property type="entry name" value="RHOD"/>
    <property type="match status" value="2"/>
</dbReference>
<dbReference type="EC" id="2.8.1.-" evidence="4"/>
<evidence type="ECO:0000256" key="2">
    <source>
        <dbReference type="ARBA" id="ARBA00022737"/>
    </source>
</evidence>
<protein>
    <submittedName>
        <fullName evidence="4">Sulfurtransferase</fullName>
        <ecNumber evidence="4">2.8.1.-</ecNumber>
    </submittedName>
</protein>
<keyword evidence="1 4" id="KW-0808">Transferase</keyword>
<dbReference type="CDD" id="cd01449">
    <property type="entry name" value="TST_Repeat_2"/>
    <property type="match status" value="1"/>
</dbReference>
<dbReference type="PROSITE" id="PS50206">
    <property type="entry name" value="RHODANESE_3"/>
    <property type="match status" value="2"/>
</dbReference>
<keyword evidence="5" id="KW-1185">Reference proteome</keyword>
<evidence type="ECO:0000256" key="1">
    <source>
        <dbReference type="ARBA" id="ARBA00022679"/>
    </source>
</evidence>